<accession>A0AAP0N402</accession>
<keyword evidence="2" id="KW-1185">Reference proteome</keyword>
<sequence>MYGGICVAAENKLKGPSDTVGFLSLKKLTLEALCLKICVFHAVGVWNVCVSLVPWKVYIKNEGDVDTFWYIKANEFLAQSNRIEDLTHMSQVWQNWSGSEKPCPHSLVKLRIYPSI</sequence>
<evidence type="ECO:0000313" key="1">
    <source>
        <dbReference type="EMBL" id="KAK9229039.1"/>
    </source>
</evidence>
<protein>
    <submittedName>
        <fullName evidence="1">Uncharacterized protein</fullName>
    </submittedName>
</protein>
<dbReference type="Proteomes" id="UP001428341">
    <property type="component" value="Unassembled WGS sequence"/>
</dbReference>
<evidence type="ECO:0000313" key="2">
    <source>
        <dbReference type="Proteomes" id="UP001428341"/>
    </source>
</evidence>
<reference evidence="1 2" key="1">
    <citation type="submission" date="2024-05" db="EMBL/GenBank/DDBJ databases">
        <title>Haplotype-resolved chromosome-level genome assembly of Huyou (Citrus changshanensis).</title>
        <authorList>
            <person name="Miao C."/>
            <person name="Chen W."/>
            <person name="Wu Y."/>
            <person name="Wang L."/>
            <person name="Zhao S."/>
            <person name="Grierson D."/>
            <person name="Xu C."/>
            <person name="Chen K."/>
        </authorList>
    </citation>
    <scope>NUCLEOTIDE SEQUENCE [LARGE SCALE GENOMIC DNA]</scope>
    <source>
        <strain evidence="1">01-14</strain>
        <tissue evidence="1">Leaf</tissue>
    </source>
</reference>
<gene>
    <name evidence="1" type="ORF">WN944_021996</name>
</gene>
<dbReference type="EMBL" id="JBCGBO010000001">
    <property type="protein sequence ID" value="KAK9229039.1"/>
    <property type="molecule type" value="Genomic_DNA"/>
</dbReference>
<comment type="caution">
    <text evidence="1">The sequence shown here is derived from an EMBL/GenBank/DDBJ whole genome shotgun (WGS) entry which is preliminary data.</text>
</comment>
<organism evidence="1 2">
    <name type="scientific">Citrus x changshan-huyou</name>
    <dbReference type="NCBI Taxonomy" id="2935761"/>
    <lineage>
        <taxon>Eukaryota</taxon>
        <taxon>Viridiplantae</taxon>
        <taxon>Streptophyta</taxon>
        <taxon>Embryophyta</taxon>
        <taxon>Tracheophyta</taxon>
        <taxon>Spermatophyta</taxon>
        <taxon>Magnoliopsida</taxon>
        <taxon>eudicotyledons</taxon>
        <taxon>Gunneridae</taxon>
        <taxon>Pentapetalae</taxon>
        <taxon>rosids</taxon>
        <taxon>malvids</taxon>
        <taxon>Sapindales</taxon>
        <taxon>Rutaceae</taxon>
        <taxon>Aurantioideae</taxon>
        <taxon>Citrus</taxon>
    </lineage>
</organism>
<name>A0AAP0N402_9ROSI</name>
<dbReference type="AlphaFoldDB" id="A0AAP0N402"/>
<proteinExistence type="predicted"/>